<name>A0ABN7P2H1_TIMPD</name>
<evidence type="ECO:0000313" key="1">
    <source>
        <dbReference type="EMBL" id="CAG2061284.1"/>
    </source>
</evidence>
<dbReference type="Proteomes" id="UP001153148">
    <property type="component" value="Unassembled WGS sequence"/>
</dbReference>
<comment type="caution">
    <text evidence="1">The sequence shown here is derived from an EMBL/GenBank/DDBJ whole genome shotgun (WGS) entry which is preliminary data.</text>
</comment>
<organism evidence="1 2">
    <name type="scientific">Timema podura</name>
    <name type="common">Walking stick</name>
    <dbReference type="NCBI Taxonomy" id="61482"/>
    <lineage>
        <taxon>Eukaryota</taxon>
        <taxon>Metazoa</taxon>
        <taxon>Ecdysozoa</taxon>
        <taxon>Arthropoda</taxon>
        <taxon>Hexapoda</taxon>
        <taxon>Insecta</taxon>
        <taxon>Pterygota</taxon>
        <taxon>Neoptera</taxon>
        <taxon>Polyneoptera</taxon>
        <taxon>Phasmatodea</taxon>
        <taxon>Timematodea</taxon>
        <taxon>Timematoidea</taxon>
        <taxon>Timematidae</taxon>
        <taxon>Timema</taxon>
    </lineage>
</organism>
<dbReference type="PANTHER" id="PTHR16276">
    <property type="entry name" value="PENTATRICOPEPTIDE REPEAT DOMAIN-CONTAINING PROTEIN 3"/>
    <property type="match status" value="1"/>
</dbReference>
<gene>
    <name evidence="1" type="ORF">TPAB3V08_LOCUS8238</name>
</gene>
<keyword evidence="2" id="KW-1185">Reference proteome</keyword>
<protein>
    <recommendedName>
        <fullName evidence="3">Pentatricopeptide repeat-containing protein</fullName>
    </recommendedName>
</protein>
<dbReference type="InterPro" id="IPR037387">
    <property type="entry name" value="PTCD3"/>
</dbReference>
<reference evidence="1" key="1">
    <citation type="submission" date="2021-03" db="EMBL/GenBank/DDBJ databases">
        <authorList>
            <person name="Tran Van P."/>
        </authorList>
    </citation>
    <scope>NUCLEOTIDE SEQUENCE</scope>
</reference>
<evidence type="ECO:0000313" key="2">
    <source>
        <dbReference type="Proteomes" id="UP001153148"/>
    </source>
</evidence>
<dbReference type="EMBL" id="CAJPIN010015289">
    <property type="protein sequence ID" value="CAG2061284.1"/>
    <property type="molecule type" value="Genomic_DNA"/>
</dbReference>
<proteinExistence type="predicted"/>
<sequence>MHQAPLPFSPPHPSFVSLLHFTCTGPILGDVMILCLRAGDFPKASMVLRKLDKEQHKVLGVPKLAALQLFLETCIANKDVTNAIWCMQYCTDAGFPEAGQLAQLLKDGVELTDSQVTELVNIVGSEVMLEKETASIAAL</sequence>
<accession>A0ABN7P2H1</accession>
<evidence type="ECO:0008006" key="3">
    <source>
        <dbReference type="Google" id="ProtNLM"/>
    </source>
</evidence>
<dbReference type="PANTHER" id="PTHR16276:SF1">
    <property type="entry name" value="SMALL RIBOSOMAL SUBUNIT PROTEIN MS39"/>
    <property type="match status" value="1"/>
</dbReference>